<dbReference type="SMART" id="SM00387">
    <property type="entry name" value="HATPase_c"/>
    <property type="match status" value="1"/>
</dbReference>
<dbReference type="FunFam" id="3.30.565.10:FF:000006">
    <property type="entry name" value="Sensor histidine kinase WalK"/>
    <property type="match status" value="1"/>
</dbReference>
<evidence type="ECO:0000256" key="6">
    <source>
        <dbReference type="ARBA" id="ARBA00023012"/>
    </source>
</evidence>
<gene>
    <name evidence="9" type="ORF">NIES593_18310</name>
</gene>
<evidence type="ECO:0000256" key="2">
    <source>
        <dbReference type="ARBA" id="ARBA00012438"/>
    </source>
</evidence>
<feature type="transmembrane region" description="Helical" evidence="7">
    <location>
        <begin position="162"/>
        <end position="184"/>
    </location>
</feature>
<feature type="domain" description="Histidine kinase" evidence="8">
    <location>
        <begin position="205"/>
        <end position="424"/>
    </location>
</feature>
<dbReference type="EC" id="2.7.13.3" evidence="2"/>
<organism evidence="9 10">
    <name type="scientific">Hydrococcus rivularis NIES-593</name>
    <dbReference type="NCBI Taxonomy" id="1921803"/>
    <lineage>
        <taxon>Bacteria</taxon>
        <taxon>Bacillati</taxon>
        <taxon>Cyanobacteriota</taxon>
        <taxon>Cyanophyceae</taxon>
        <taxon>Pleurocapsales</taxon>
        <taxon>Hydrococcaceae</taxon>
        <taxon>Hydrococcus</taxon>
    </lineage>
</organism>
<comment type="catalytic activity">
    <reaction evidence="1">
        <text>ATP + protein L-histidine = ADP + protein N-phospho-L-histidine.</text>
        <dbReference type="EC" id="2.7.13.3"/>
    </reaction>
</comment>
<sequence>MFQDLRWRLLLSYLTAMATILSLFGTGVYVFFSRSLYRELDKKLQTLAESAVPSLNEVKAKKERYLEDVDRVSWGEILYRERQSVEWFDAEGQPLVSKGTLNLALPPRPGFWTIERMQRPAQIRTFTIPVTEGDTEANSPSLEGYIRVSQSTEEIEAIQSQLLWGMGMGAVTTLGLVGLAGFWLSQRAIEPVEQSFQRLKQFTADASHELRGPLTAIKASVDVMRNHPERIHPKDAKKLSAIASATSQMIELTEDLLFLARTDTPSSAFEGGRSPIALNTILQELVDLFGPFAQEKGVQIDYQELAAVSIDGDRSQLSRLFSNLLRNGIQYTPSGGRVILRLMRNNRFAIIDVKDTGIGIAPEELPFVFDRFWRADKARSRREGGTGLGLSIAVAIAQRHGGKITVNSQLKVGSCFTVYLPLNAAATSSLPAGQRRELPLEGVRAQSMQTSK</sequence>
<protein>
    <recommendedName>
        <fullName evidence="2">histidine kinase</fullName>
        <ecNumber evidence="2">2.7.13.3</ecNumber>
    </recommendedName>
</protein>
<dbReference type="STRING" id="1921803.NIES593_18310"/>
<dbReference type="EMBL" id="MRCB01000028">
    <property type="protein sequence ID" value="OKH20633.1"/>
    <property type="molecule type" value="Genomic_DNA"/>
</dbReference>
<evidence type="ECO:0000313" key="9">
    <source>
        <dbReference type="EMBL" id="OKH20633.1"/>
    </source>
</evidence>
<evidence type="ECO:0000256" key="3">
    <source>
        <dbReference type="ARBA" id="ARBA00022553"/>
    </source>
</evidence>
<dbReference type="InterPro" id="IPR050736">
    <property type="entry name" value="Sensor_HK_Regulatory"/>
</dbReference>
<dbReference type="PANTHER" id="PTHR43711:SF1">
    <property type="entry name" value="HISTIDINE KINASE 1"/>
    <property type="match status" value="1"/>
</dbReference>
<proteinExistence type="predicted"/>
<dbReference type="PRINTS" id="PR00344">
    <property type="entry name" value="BCTRLSENSOR"/>
</dbReference>
<dbReference type="PROSITE" id="PS50109">
    <property type="entry name" value="HIS_KIN"/>
    <property type="match status" value="1"/>
</dbReference>
<keyword evidence="3" id="KW-0597">Phosphoprotein</keyword>
<evidence type="ECO:0000259" key="8">
    <source>
        <dbReference type="PROSITE" id="PS50109"/>
    </source>
</evidence>
<keyword evidence="7" id="KW-1133">Transmembrane helix</keyword>
<dbReference type="RefSeq" id="WP_073600951.1">
    <property type="nucleotide sequence ID" value="NZ_MRCB01000028.1"/>
</dbReference>
<evidence type="ECO:0000256" key="4">
    <source>
        <dbReference type="ARBA" id="ARBA00022679"/>
    </source>
</evidence>
<dbReference type="Gene3D" id="3.30.565.10">
    <property type="entry name" value="Histidine kinase-like ATPase, C-terminal domain"/>
    <property type="match status" value="1"/>
</dbReference>
<reference evidence="9 10" key="1">
    <citation type="submission" date="2016-11" db="EMBL/GenBank/DDBJ databases">
        <title>Draft Genome Sequences of Nine Cyanobacterial Strains from Diverse Habitats.</title>
        <authorList>
            <person name="Zhu T."/>
            <person name="Hou S."/>
            <person name="Lu X."/>
            <person name="Hess W.R."/>
        </authorList>
    </citation>
    <scope>NUCLEOTIDE SEQUENCE [LARGE SCALE GENOMIC DNA]</scope>
    <source>
        <strain evidence="9 10">NIES-593</strain>
    </source>
</reference>
<keyword evidence="7" id="KW-0812">Transmembrane</keyword>
<dbReference type="CDD" id="cd00082">
    <property type="entry name" value="HisKA"/>
    <property type="match status" value="1"/>
</dbReference>
<evidence type="ECO:0000256" key="1">
    <source>
        <dbReference type="ARBA" id="ARBA00000085"/>
    </source>
</evidence>
<dbReference type="GO" id="GO:0000155">
    <property type="term" value="F:phosphorelay sensor kinase activity"/>
    <property type="evidence" value="ECO:0007669"/>
    <property type="project" value="InterPro"/>
</dbReference>
<keyword evidence="5 9" id="KW-0418">Kinase</keyword>
<dbReference type="InterPro" id="IPR003661">
    <property type="entry name" value="HisK_dim/P_dom"/>
</dbReference>
<dbReference type="OrthoDB" id="9813151at2"/>
<dbReference type="SUPFAM" id="SSF55874">
    <property type="entry name" value="ATPase domain of HSP90 chaperone/DNA topoisomerase II/histidine kinase"/>
    <property type="match status" value="1"/>
</dbReference>
<dbReference type="InterPro" id="IPR036890">
    <property type="entry name" value="HATPase_C_sf"/>
</dbReference>
<dbReference type="PANTHER" id="PTHR43711">
    <property type="entry name" value="TWO-COMPONENT HISTIDINE KINASE"/>
    <property type="match status" value="1"/>
</dbReference>
<keyword evidence="10" id="KW-1185">Reference proteome</keyword>
<dbReference type="InterPro" id="IPR005467">
    <property type="entry name" value="His_kinase_dom"/>
</dbReference>
<evidence type="ECO:0000313" key="10">
    <source>
        <dbReference type="Proteomes" id="UP000186868"/>
    </source>
</evidence>
<dbReference type="Gene3D" id="1.10.287.130">
    <property type="match status" value="1"/>
</dbReference>
<comment type="caution">
    <text evidence="9">The sequence shown here is derived from an EMBL/GenBank/DDBJ whole genome shotgun (WGS) entry which is preliminary data.</text>
</comment>
<dbReference type="SMART" id="SM00388">
    <property type="entry name" value="HisKA"/>
    <property type="match status" value="1"/>
</dbReference>
<dbReference type="CDD" id="cd00075">
    <property type="entry name" value="HATPase"/>
    <property type="match status" value="1"/>
</dbReference>
<dbReference type="Pfam" id="PF02518">
    <property type="entry name" value="HATPase_c"/>
    <property type="match status" value="1"/>
</dbReference>
<keyword evidence="7" id="KW-0472">Membrane</keyword>
<dbReference type="AlphaFoldDB" id="A0A1U7HAM9"/>
<dbReference type="InterPro" id="IPR036097">
    <property type="entry name" value="HisK_dim/P_sf"/>
</dbReference>
<accession>A0A1U7HAM9</accession>
<evidence type="ECO:0000256" key="5">
    <source>
        <dbReference type="ARBA" id="ARBA00022777"/>
    </source>
</evidence>
<evidence type="ECO:0000256" key="7">
    <source>
        <dbReference type="SAM" id="Phobius"/>
    </source>
</evidence>
<feature type="transmembrane region" description="Helical" evidence="7">
    <location>
        <begin position="12"/>
        <end position="32"/>
    </location>
</feature>
<dbReference type="InterPro" id="IPR003594">
    <property type="entry name" value="HATPase_dom"/>
</dbReference>
<keyword evidence="6" id="KW-0902">Two-component regulatory system</keyword>
<dbReference type="InterPro" id="IPR004358">
    <property type="entry name" value="Sig_transdc_His_kin-like_C"/>
</dbReference>
<dbReference type="Proteomes" id="UP000186868">
    <property type="component" value="Unassembled WGS sequence"/>
</dbReference>
<keyword evidence="4" id="KW-0808">Transferase</keyword>
<dbReference type="SUPFAM" id="SSF47384">
    <property type="entry name" value="Homodimeric domain of signal transducing histidine kinase"/>
    <property type="match status" value="1"/>
</dbReference>
<name>A0A1U7HAM9_9CYAN</name>
<dbReference type="Pfam" id="PF00512">
    <property type="entry name" value="HisKA"/>
    <property type="match status" value="1"/>
</dbReference>